<dbReference type="Pfam" id="PF11838">
    <property type="entry name" value="ERAP1_C"/>
    <property type="match status" value="1"/>
</dbReference>
<protein>
    <recommendedName>
        <fullName evidence="10">Aminopeptidase</fullName>
        <ecNumber evidence="10">3.4.11.-</ecNumber>
    </recommendedName>
</protein>
<proteinExistence type="inferred from homology"/>
<keyword evidence="5 10" id="KW-0479">Metal-binding</keyword>
<dbReference type="Proteomes" id="UP001307889">
    <property type="component" value="Chromosome 6"/>
</dbReference>
<dbReference type="EC" id="3.4.11.-" evidence="10"/>
<keyword evidence="4 10" id="KW-0645">Protease</keyword>
<dbReference type="GO" id="GO:0004177">
    <property type="term" value="F:aminopeptidase activity"/>
    <property type="evidence" value="ECO:0007669"/>
    <property type="project" value="UniProtKB-KW"/>
</dbReference>
<evidence type="ECO:0000256" key="10">
    <source>
        <dbReference type="RuleBase" id="RU364040"/>
    </source>
</evidence>
<dbReference type="Pfam" id="PF17900">
    <property type="entry name" value="Peptidase_M1_N"/>
    <property type="match status" value="1"/>
</dbReference>
<evidence type="ECO:0000256" key="7">
    <source>
        <dbReference type="ARBA" id="ARBA00022833"/>
    </source>
</evidence>
<keyword evidence="3" id="KW-0336">GPI-anchor</keyword>
<name>A0ABN7AW37_9HEMI</name>
<dbReference type="InterPro" id="IPR050344">
    <property type="entry name" value="Peptidase_M1_aminopeptidases"/>
</dbReference>
<keyword evidence="8 10" id="KW-0482">Metalloprotease</keyword>
<keyword evidence="7 10" id="KW-0862">Zinc</keyword>
<feature type="domain" description="Peptidase M1 membrane alanine aminopeptidase" evidence="11">
    <location>
        <begin position="247"/>
        <end position="471"/>
    </location>
</feature>
<comment type="subcellular location">
    <subcellularLocation>
        <location evidence="1">Cell membrane</location>
        <topology evidence="1">Lipid-anchor</topology>
        <topology evidence="1">GPI-anchor</topology>
    </subcellularLocation>
</comment>
<evidence type="ECO:0000256" key="2">
    <source>
        <dbReference type="ARBA" id="ARBA00010136"/>
    </source>
</evidence>
<gene>
    <name evidence="14" type="ORF">NTJ_08328</name>
</gene>
<keyword evidence="10 14" id="KW-0031">Aminopeptidase</keyword>
<dbReference type="SUPFAM" id="SSF55486">
    <property type="entry name" value="Metalloproteases ('zincins'), catalytic domain"/>
    <property type="match status" value="1"/>
</dbReference>
<keyword evidence="3" id="KW-0472">Membrane</keyword>
<dbReference type="InterPro" id="IPR027268">
    <property type="entry name" value="Peptidase_M4/M1_CTD_sf"/>
</dbReference>
<evidence type="ECO:0000313" key="14">
    <source>
        <dbReference type="EMBL" id="BES95519.1"/>
    </source>
</evidence>
<feature type="domain" description="Aminopeptidase N-like N-terminal" evidence="13">
    <location>
        <begin position="17"/>
        <end position="211"/>
    </location>
</feature>
<dbReference type="Gene3D" id="1.10.390.10">
    <property type="entry name" value="Neutral Protease Domain 2"/>
    <property type="match status" value="1"/>
</dbReference>
<dbReference type="Gene3D" id="2.60.40.1730">
    <property type="entry name" value="tricorn interacting facor f3 domain"/>
    <property type="match status" value="1"/>
</dbReference>
<keyword evidence="15" id="KW-1185">Reference proteome</keyword>
<keyword evidence="3" id="KW-0325">Glycoprotein</keyword>
<evidence type="ECO:0000313" key="15">
    <source>
        <dbReference type="Proteomes" id="UP001307889"/>
    </source>
</evidence>
<dbReference type="InterPro" id="IPR045357">
    <property type="entry name" value="Aminopeptidase_N-like_N"/>
</dbReference>
<feature type="domain" description="ERAP1-like C-terminal" evidence="12">
    <location>
        <begin position="556"/>
        <end position="880"/>
    </location>
</feature>
<dbReference type="InterPro" id="IPR034016">
    <property type="entry name" value="M1_APN-typ"/>
</dbReference>
<organism evidence="14 15">
    <name type="scientific">Nesidiocoris tenuis</name>
    <dbReference type="NCBI Taxonomy" id="355587"/>
    <lineage>
        <taxon>Eukaryota</taxon>
        <taxon>Metazoa</taxon>
        <taxon>Ecdysozoa</taxon>
        <taxon>Arthropoda</taxon>
        <taxon>Hexapoda</taxon>
        <taxon>Insecta</taxon>
        <taxon>Pterygota</taxon>
        <taxon>Neoptera</taxon>
        <taxon>Paraneoptera</taxon>
        <taxon>Hemiptera</taxon>
        <taxon>Heteroptera</taxon>
        <taxon>Panheteroptera</taxon>
        <taxon>Cimicomorpha</taxon>
        <taxon>Miridae</taxon>
        <taxon>Dicyphina</taxon>
        <taxon>Nesidiocoris</taxon>
    </lineage>
</organism>
<evidence type="ECO:0000256" key="5">
    <source>
        <dbReference type="ARBA" id="ARBA00022723"/>
    </source>
</evidence>
<evidence type="ECO:0000259" key="11">
    <source>
        <dbReference type="Pfam" id="PF01433"/>
    </source>
</evidence>
<evidence type="ECO:0000256" key="8">
    <source>
        <dbReference type="ARBA" id="ARBA00023049"/>
    </source>
</evidence>
<evidence type="ECO:0000259" key="13">
    <source>
        <dbReference type="Pfam" id="PF17900"/>
    </source>
</evidence>
<evidence type="ECO:0000256" key="1">
    <source>
        <dbReference type="ARBA" id="ARBA00004609"/>
    </source>
</evidence>
<evidence type="ECO:0000256" key="3">
    <source>
        <dbReference type="ARBA" id="ARBA00022622"/>
    </source>
</evidence>
<evidence type="ECO:0000259" key="12">
    <source>
        <dbReference type="Pfam" id="PF11838"/>
    </source>
</evidence>
<sequence>MRADGLASYRLPGNLRPVHYKLDLATDLEKFDFKGSVLITLNCTKSTSSIVLHSVDLTISAGGVTVNELGPDNSVQHTFKIVDQQQAPKNDFYIVKVDKELKGGKLYQILIPFNGTLAPSLSGYYRSSYLDRASNTTRWLGVTQFEPSDARRAFPCFDEPEMKAKFSIRLAHKDGLTAVSNMPLVKTTPMENQQGWSWDEFQESVPMSTYLVAWMVSDFGNGEAPLRPNNVQFRIWARTEALEQIGFASDVGPKVLEFYEQLFDVKYPLPKQDMAAIPDFSSGAMENWGLITYRETELLYDPKKPSINNQERVAYVVAHELAHQWFGNLVTMKWWTDLWLNEGFATYVGTLGVHTVLPELGYLDEASMNYLTSVYDLDSLKSSHPISVEVGPPSEVSEIFDAISYKKGSTVIRMMHNFLGDSFKTGVSTYLKTHKFGNAEQDDLWAALTEQAHNDKVLAPELTVKQIMDSWTLQTGYPLLTVERDYKTGAAYVTQTRFLRIPPQPDEKINQTCWWFPLTFTTEANPDFNDTSPKQWLKCGEKRVALAELNVPDNQWLILNVQLTGLARVMYDSKNWALISSTLNSDRYKTIGPLNRAGLLLDAFDFAERGDLPYETALQLSAYLSRETELIPLQRGFIALNFLNSMLSRTPNYGTYKRYMMKILLPLYEKYSRLAEIPKETEQIKIHNLLSYKFCHFEIGDCKEQALKLYGEWATADLDKSNPIPFDLQSLVLCKAVKFGGESTWNKVWSRYLQSNLASEKAILLRALGCTTEVWLLNRYLEWSIDETSEIRKQDSLTIFAYVAGYDHGFFLGWDFFQRNLVKIYKYHEPRTNKVGRYLLTLASNIMFQDELDRMNALIEKNKKYFEGAKLQVKQALENAAANVKWHTNNYEQVSTLLKQ</sequence>
<keyword evidence="9" id="KW-0449">Lipoprotein</keyword>
<dbReference type="Gene3D" id="2.60.40.1910">
    <property type="match status" value="1"/>
</dbReference>
<dbReference type="PANTHER" id="PTHR11533:SF253">
    <property type="entry name" value="AMINOPEPTIDASE-RELATED"/>
    <property type="match status" value="1"/>
</dbReference>
<dbReference type="InterPro" id="IPR001930">
    <property type="entry name" value="Peptidase_M1"/>
</dbReference>
<dbReference type="PRINTS" id="PR00756">
    <property type="entry name" value="ALADIPTASE"/>
</dbReference>
<dbReference type="EMBL" id="AP028914">
    <property type="protein sequence ID" value="BES95519.1"/>
    <property type="molecule type" value="Genomic_DNA"/>
</dbReference>
<accession>A0ABN7AW37</accession>
<evidence type="ECO:0000256" key="9">
    <source>
        <dbReference type="ARBA" id="ARBA00023288"/>
    </source>
</evidence>
<dbReference type="SUPFAM" id="SSF63737">
    <property type="entry name" value="Leukotriene A4 hydrolase N-terminal domain"/>
    <property type="match status" value="1"/>
</dbReference>
<comment type="similarity">
    <text evidence="2 10">Belongs to the peptidase M1 family.</text>
</comment>
<keyword evidence="6 10" id="KW-0378">Hydrolase</keyword>
<dbReference type="InterPro" id="IPR024571">
    <property type="entry name" value="ERAP1-like_C_dom"/>
</dbReference>
<dbReference type="InterPro" id="IPR042097">
    <property type="entry name" value="Aminopeptidase_N-like_N_sf"/>
</dbReference>
<reference evidence="14 15" key="1">
    <citation type="submission" date="2023-09" db="EMBL/GenBank/DDBJ databases">
        <title>Nesidiocoris tenuis whole genome shotgun sequence.</title>
        <authorList>
            <person name="Shibata T."/>
            <person name="Shimoda M."/>
            <person name="Kobayashi T."/>
            <person name="Uehara T."/>
        </authorList>
    </citation>
    <scope>NUCLEOTIDE SEQUENCE [LARGE SCALE GENOMIC DNA]</scope>
    <source>
        <strain evidence="14 15">Japan</strain>
    </source>
</reference>
<comment type="cofactor">
    <cofactor evidence="10">
        <name>Zn(2+)</name>
        <dbReference type="ChEBI" id="CHEBI:29105"/>
    </cofactor>
    <text evidence="10">Binds 1 zinc ion per subunit.</text>
</comment>
<dbReference type="CDD" id="cd09601">
    <property type="entry name" value="M1_APN-Q_like"/>
    <property type="match status" value="1"/>
</dbReference>
<dbReference type="InterPro" id="IPR014782">
    <property type="entry name" value="Peptidase_M1_dom"/>
</dbReference>
<dbReference type="PANTHER" id="PTHR11533">
    <property type="entry name" value="PROTEASE M1 ZINC METALLOPROTEASE"/>
    <property type="match status" value="1"/>
</dbReference>
<evidence type="ECO:0000256" key="4">
    <source>
        <dbReference type="ARBA" id="ARBA00022670"/>
    </source>
</evidence>
<evidence type="ECO:0000256" key="6">
    <source>
        <dbReference type="ARBA" id="ARBA00022801"/>
    </source>
</evidence>
<dbReference type="Gene3D" id="1.25.50.20">
    <property type="match status" value="1"/>
</dbReference>
<dbReference type="Pfam" id="PF01433">
    <property type="entry name" value="Peptidase_M1"/>
    <property type="match status" value="1"/>
</dbReference>